<organism evidence="6">
    <name type="scientific">Bionectria ochroleuca</name>
    <name type="common">Gliocladium roseum</name>
    <dbReference type="NCBI Taxonomy" id="29856"/>
    <lineage>
        <taxon>Eukaryota</taxon>
        <taxon>Fungi</taxon>
        <taxon>Dikarya</taxon>
        <taxon>Ascomycota</taxon>
        <taxon>Pezizomycotina</taxon>
        <taxon>Sordariomycetes</taxon>
        <taxon>Hypocreomycetidae</taxon>
        <taxon>Hypocreales</taxon>
        <taxon>Bionectriaceae</taxon>
        <taxon>Clonostachys</taxon>
    </lineage>
</organism>
<dbReference type="Pfam" id="PF07690">
    <property type="entry name" value="MFS_1"/>
    <property type="match status" value="1"/>
</dbReference>
<feature type="transmembrane region" description="Helical" evidence="4">
    <location>
        <begin position="298"/>
        <end position="317"/>
    </location>
</feature>
<dbReference type="CDD" id="cd17352">
    <property type="entry name" value="MFS_MCT_SLC16"/>
    <property type="match status" value="1"/>
</dbReference>
<dbReference type="EMBL" id="CDPU01000022">
    <property type="protein sequence ID" value="CEO51223.1"/>
    <property type="molecule type" value="Genomic_DNA"/>
</dbReference>
<dbReference type="Gene3D" id="1.20.1250.20">
    <property type="entry name" value="MFS general substrate transporter like domains"/>
    <property type="match status" value="2"/>
</dbReference>
<sequence length="451" mass="48679">MSIRPSEKRVDVPANDSDRKDKDFPTDNDGLGAAPIVAAPRVNEPEASEHVDGGLLAWLQVAGCCFLYWNSLGLINAFGAFQTFYETQLLREESASAVSWIGSIQMFLLLATGPIIGPLYDAGHCRLLLYIGAFLVVLGFMMTSLCTAYWQVILAHAICVGLGAGFLTIPAIAIVPPYFKTKRAQAMTTASIGSCLGGTIYPLVFQELQPRIGFPWTVRILGFLSCAMCCFSLAVLRPRHRGQRRVQGVRSLVDRTAFKSAPYCLYSVGVFFSNLAWFVPVFYIQTYALSHGLEGQPVALYLVAIMNAASIPGRILLGILSDRLGPVNTFVFITASTTIVVFSWPAVTTGAGNISFSVFYGFFSGSLVAVAPVVLTSFTKDLKVLGTRVGMVQFLKSIASLTGSPIAGAILGESRNYLGLQLFPGISFTITAAFMVALRSVLAKKEARTKI</sequence>
<evidence type="ECO:0000256" key="4">
    <source>
        <dbReference type="SAM" id="Phobius"/>
    </source>
</evidence>
<feature type="transmembrane region" description="Helical" evidence="4">
    <location>
        <begin position="186"/>
        <end position="204"/>
    </location>
</feature>
<feature type="transmembrane region" description="Helical" evidence="4">
    <location>
        <begin position="97"/>
        <end position="120"/>
    </location>
</feature>
<keyword evidence="4" id="KW-0812">Transmembrane</keyword>
<feature type="transmembrane region" description="Helical" evidence="4">
    <location>
        <begin position="359"/>
        <end position="378"/>
    </location>
</feature>
<evidence type="ECO:0000256" key="1">
    <source>
        <dbReference type="ARBA" id="ARBA00004141"/>
    </source>
</evidence>
<protein>
    <recommendedName>
        <fullName evidence="5">Major facilitator superfamily (MFS) profile domain-containing protein</fullName>
    </recommendedName>
</protein>
<evidence type="ECO:0000259" key="5">
    <source>
        <dbReference type="PROSITE" id="PS50850"/>
    </source>
</evidence>
<dbReference type="InterPro" id="IPR050327">
    <property type="entry name" value="Proton-linked_MCT"/>
</dbReference>
<comment type="subcellular location">
    <subcellularLocation>
        <location evidence="1">Membrane</location>
        <topology evidence="1">Multi-pass membrane protein</topology>
    </subcellularLocation>
</comment>
<feature type="compositionally biased region" description="Basic and acidic residues" evidence="3">
    <location>
        <begin position="1"/>
        <end position="25"/>
    </location>
</feature>
<feature type="transmembrane region" description="Helical" evidence="4">
    <location>
        <begin position="127"/>
        <end position="143"/>
    </location>
</feature>
<feature type="transmembrane region" description="Helical" evidence="4">
    <location>
        <begin position="66"/>
        <end position="85"/>
    </location>
</feature>
<comment type="similarity">
    <text evidence="2">Belongs to the major facilitator superfamily. Monocarboxylate porter (TC 2.A.1.13) family.</text>
</comment>
<evidence type="ECO:0000256" key="3">
    <source>
        <dbReference type="SAM" id="MobiDB-lite"/>
    </source>
</evidence>
<name>A0A0B7K1G7_BIOOC</name>
<evidence type="ECO:0000256" key="2">
    <source>
        <dbReference type="ARBA" id="ARBA00006727"/>
    </source>
</evidence>
<dbReference type="GO" id="GO:0016020">
    <property type="term" value="C:membrane"/>
    <property type="evidence" value="ECO:0007669"/>
    <property type="project" value="UniProtKB-SubCell"/>
</dbReference>
<feature type="transmembrane region" description="Helical" evidence="4">
    <location>
        <begin position="390"/>
        <end position="410"/>
    </location>
</feature>
<dbReference type="PANTHER" id="PTHR11360">
    <property type="entry name" value="MONOCARBOXYLATE TRANSPORTER"/>
    <property type="match status" value="1"/>
</dbReference>
<dbReference type="InterPro" id="IPR036259">
    <property type="entry name" value="MFS_trans_sf"/>
</dbReference>
<accession>A0A0B7K1G7</accession>
<feature type="region of interest" description="Disordered" evidence="3">
    <location>
        <begin position="1"/>
        <end position="33"/>
    </location>
</feature>
<feature type="domain" description="Major facilitator superfamily (MFS) profile" evidence="5">
    <location>
        <begin position="57"/>
        <end position="450"/>
    </location>
</feature>
<feature type="transmembrane region" description="Helical" evidence="4">
    <location>
        <begin position="329"/>
        <end position="347"/>
    </location>
</feature>
<dbReference type="SUPFAM" id="SSF103473">
    <property type="entry name" value="MFS general substrate transporter"/>
    <property type="match status" value="1"/>
</dbReference>
<reference evidence="6" key="1">
    <citation type="submission" date="2015-01" db="EMBL/GenBank/DDBJ databases">
        <authorList>
            <person name="Durling Mikael"/>
        </authorList>
    </citation>
    <scope>NUCLEOTIDE SEQUENCE</scope>
</reference>
<feature type="transmembrane region" description="Helical" evidence="4">
    <location>
        <begin position="263"/>
        <end position="286"/>
    </location>
</feature>
<feature type="transmembrane region" description="Helical" evidence="4">
    <location>
        <begin position="216"/>
        <end position="236"/>
    </location>
</feature>
<dbReference type="GO" id="GO:0022857">
    <property type="term" value="F:transmembrane transporter activity"/>
    <property type="evidence" value="ECO:0007669"/>
    <property type="project" value="InterPro"/>
</dbReference>
<evidence type="ECO:0000313" key="6">
    <source>
        <dbReference type="EMBL" id="CEO51223.1"/>
    </source>
</evidence>
<gene>
    <name evidence="6" type="ORF">BN869_000007281_1</name>
</gene>
<dbReference type="AlphaFoldDB" id="A0A0B7K1G7"/>
<keyword evidence="4" id="KW-0472">Membrane</keyword>
<dbReference type="InterPro" id="IPR020846">
    <property type="entry name" value="MFS_dom"/>
</dbReference>
<dbReference type="InterPro" id="IPR011701">
    <property type="entry name" value="MFS"/>
</dbReference>
<keyword evidence="4" id="KW-1133">Transmembrane helix</keyword>
<feature type="transmembrane region" description="Helical" evidence="4">
    <location>
        <begin position="422"/>
        <end position="442"/>
    </location>
</feature>
<dbReference type="PANTHER" id="PTHR11360:SF280">
    <property type="entry name" value="MONOCARBOXYLATE TRANSPORTER, PUTATIVE (AFU_ORTHOLOGUE AFUA_1G05170)-RELATED"/>
    <property type="match status" value="1"/>
</dbReference>
<dbReference type="PROSITE" id="PS50850">
    <property type="entry name" value="MFS"/>
    <property type="match status" value="1"/>
</dbReference>
<feature type="transmembrane region" description="Helical" evidence="4">
    <location>
        <begin position="149"/>
        <end position="174"/>
    </location>
</feature>
<proteinExistence type="inferred from homology"/>